<evidence type="ECO:0000313" key="3">
    <source>
        <dbReference type="Proteomes" id="UP001596018"/>
    </source>
</evidence>
<dbReference type="Proteomes" id="UP001596018">
    <property type="component" value="Unassembled WGS sequence"/>
</dbReference>
<keyword evidence="1" id="KW-0732">Signal</keyword>
<protein>
    <submittedName>
        <fullName evidence="2">DUF2884 family protein</fullName>
    </submittedName>
</protein>
<feature type="chain" id="PRO_5046989644" evidence="1">
    <location>
        <begin position="21"/>
        <end position="249"/>
    </location>
</feature>
<dbReference type="InterPro" id="IPR021307">
    <property type="entry name" value="DUF2884"/>
</dbReference>
<organism evidence="2 3">
    <name type="scientific">Rhodanobacter ginsenosidimutans</name>
    <dbReference type="NCBI Taxonomy" id="490571"/>
    <lineage>
        <taxon>Bacteria</taxon>
        <taxon>Pseudomonadati</taxon>
        <taxon>Pseudomonadota</taxon>
        <taxon>Gammaproteobacteria</taxon>
        <taxon>Lysobacterales</taxon>
        <taxon>Rhodanobacteraceae</taxon>
        <taxon>Rhodanobacter</taxon>
    </lineage>
</organism>
<reference evidence="3" key="1">
    <citation type="journal article" date="2019" name="Int. J. Syst. Evol. Microbiol.">
        <title>The Global Catalogue of Microorganisms (GCM) 10K type strain sequencing project: providing services to taxonomists for standard genome sequencing and annotation.</title>
        <authorList>
            <consortium name="The Broad Institute Genomics Platform"/>
            <consortium name="The Broad Institute Genome Sequencing Center for Infectious Disease"/>
            <person name="Wu L."/>
            <person name="Ma J."/>
        </authorList>
    </citation>
    <scope>NUCLEOTIDE SEQUENCE [LARGE SCALE GENOMIC DNA]</scope>
    <source>
        <strain evidence="3">KACC 12822</strain>
    </source>
</reference>
<proteinExistence type="predicted"/>
<evidence type="ECO:0000313" key="2">
    <source>
        <dbReference type="EMBL" id="MFC5440883.1"/>
    </source>
</evidence>
<name>A0ABW0JXP6_9GAMM</name>
<gene>
    <name evidence="2" type="ORF">ACFPK0_12720</name>
</gene>
<comment type="caution">
    <text evidence="2">The sequence shown here is derived from an EMBL/GenBank/DDBJ whole genome shotgun (WGS) entry which is preliminary data.</text>
</comment>
<accession>A0ABW0JXP6</accession>
<dbReference type="Pfam" id="PF11101">
    <property type="entry name" value="DUF2884"/>
    <property type="match status" value="1"/>
</dbReference>
<dbReference type="EMBL" id="JBHSMM010000003">
    <property type="protein sequence ID" value="MFC5440883.1"/>
    <property type="molecule type" value="Genomic_DNA"/>
</dbReference>
<sequence>MRLRLLVLLCTTLTATSLSAQEWATTCHASSSYDVTLKPSSILFDRPSPAPFHVEMQQGTLRTDGTAVALNAEQQDRLTLFERELRALAPRVRTVAQHGLDMAVRALKEETQGMSLGADTRAELDRRLASHAATFKQRIAASNSTHDWQSDVIDQYANQIAADVLPLLANDLGQQALDAAMRGDLQAAATLRDQATGLASGLRPRLEQRMQALQPQIAALCPAITRLADLQQGVRGSNGQPLNLLHIGQ</sequence>
<feature type="signal peptide" evidence="1">
    <location>
        <begin position="1"/>
        <end position="20"/>
    </location>
</feature>
<keyword evidence="3" id="KW-1185">Reference proteome</keyword>
<evidence type="ECO:0000256" key="1">
    <source>
        <dbReference type="SAM" id="SignalP"/>
    </source>
</evidence>
<dbReference type="RefSeq" id="WP_377341245.1">
    <property type="nucleotide sequence ID" value="NZ_JALBWS010000008.1"/>
</dbReference>